<keyword evidence="2" id="KW-1185">Reference proteome</keyword>
<organism evidence="1 2">
    <name type="scientific">Dissophora globulifera</name>
    <dbReference type="NCBI Taxonomy" id="979702"/>
    <lineage>
        <taxon>Eukaryota</taxon>
        <taxon>Fungi</taxon>
        <taxon>Fungi incertae sedis</taxon>
        <taxon>Mucoromycota</taxon>
        <taxon>Mortierellomycotina</taxon>
        <taxon>Mortierellomycetes</taxon>
        <taxon>Mortierellales</taxon>
        <taxon>Mortierellaceae</taxon>
        <taxon>Dissophora</taxon>
    </lineage>
</organism>
<proteinExistence type="predicted"/>
<comment type="caution">
    <text evidence="1">The sequence shown here is derived from an EMBL/GenBank/DDBJ whole genome shotgun (WGS) entry which is preliminary data.</text>
</comment>
<dbReference type="Proteomes" id="UP000738325">
    <property type="component" value="Unassembled WGS sequence"/>
</dbReference>
<name>A0A9P6R276_9FUNG</name>
<evidence type="ECO:0000313" key="2">
    <source>
        <dbReference type="Proteomes" id="UP000738325"/>
    </source>
</evidence>
<gene>
    <name evidence="1" type="ORF">BGZ99_000985</name>
</gene>
<protein>
    <submittedName>
        <fullName evidence="1">Uncharacterized protein</fullName>
    </submittedName>
</protein>
<feature type="non-terminal residue" evidence="1">
    <location>
        <position position="91"/>
    </location>
</feature>
<dbReference type="AlphaFoldDB" id="A0A9P6R276"/>
<accession>A0A9P6R276</accession>
<evidence type="ECO:0000313" key="1">
    <source>
        <dbReference type="EMBL" id="KAG0309068.1"/>
    </source>
</evidence>
<dbReference type="EMBL" id="JAAAIP010001227">
    <property type="protein sequence ID" value="KAG0309068.1"/>
    <property type="molecule type" value="Genomic_DNA"/>
</dbReference>
<reference evidence="1" key="1">
    <citation type="journal article" date="2020" name="Fungal Divers.">
        <title>Resolving the Mortierellaceae phylogeny through synthesis of multi-gene phylogenetics and phylogenomics.</title>
        <authorList>
            <person name="Vandepol N."/>
            <person name="Liber J."/>
            <person name="Desiro A."/>
            <person name="Na H."/>
            <person name="Kennedy M."/>
            <person name="Barry K."/>
            <person name="Grigoriev I.V."/>
            <person name="Miller A.N."/>
            <person name="O'Donnell K."/>
            <person name="Stajich J.E."/>
            <person name="Bonito G."/>
        </authorList>
    </citation>
    <scope>NUCLEOTIDE SEQUENCE</scope>
    <source>
        <strain evidence="1">REB-010B</strain>
    </source>
</reference>
<sequence length="91" mass="10576">MFFGKTLSYSHASTKFESRYACDPKTLSSPAELTRLAGYMKFDLWFRIKQRNRSGEDTANCKLTYRAGYMEFNMWFEINMGNTSDEDAANL</sequence>